<keyword evidence="4 5" id="KW-0472">Membrane</keyword>
<dbReference type="SUPFAM" id="SSF141322">
    <property type="entry name" value="NfeD domain-like"/>
    <property type="match status" value="1"/>
</dbReference>
<accession>A0ABW4IGA1</accession>
<keyword evidence="11" id="KW-1185">Reference proteome</keyword>
<dbReference type="Gene3D" id="3.90.226.10">
    <property type="entry name" value="2-enoyl-CoA Hydratase, Chain A, domain 1"/>
    <property type="match status" value="1"/>
</dbReference>
<feature type="transmembrane region" description="Helical" evidence="5">
    <location>
        <begin position="247"/>
        <end position="267"/>
    </location>
</feature>
<dbReference type="InterPro" id="IPR012340">
    <property type="entry name" value="NA-bd_OB-fold"/>
</dbReference>
<dbReference type="SUPFAM" id="SSF52096">
    <property type="entry name" value="ClpP/crotonase"/>
    <property type="match status" value="1"/>
</dbReference>
<evidence type="ECO:0000259" key="8">
    <source>
        <dbReference type="Pfam" id="PF24961"/>
    </source>
</evidence>
<feature type="transmembrane region" description="Helical" evidence="5">
    <location>
        <begin position="273"/>
        <end position="292"/>
    </location>
</feature>
<evidence type="ECO:0000313" key="10">
    <source>
        <dbReference type="EMBL" id="MFD1631768.1"/>
    </source>
</evidence>
<feature type="chain" id="PRO_5046047399" evidence="6">
    <location>
        <begin position="19"/>
        <end position="442"/>
    </location>
</feature>
<keyword evidence="2 5" id="KW-0812">Transmembrane</keyword>
<evidence type="ECO:0000256" key="5">
    <source>
        <dbReference type="SAM" id="Phobius"/>
    </source>
</evidence>
<organism evidence="10 11">
    <name type="scientific">Pseudopedobacter beijingensis</name>
    <dbReference type="NCBI Taxonomy" id="1207056"/>
    <lineage>
        <taxon>Bacteria</taxon>
        <taxon>Pseudomonadati</taxon>
        <taxon>Bacteroidota</taxon>
        <taxon>Sphingobacteriia</taxon>
        <taxon>Sphingobacteriales</taxon>
        <taxon>Sphingobacteriaceae</taxon>
        <taxon>Pseudopedobacter</taxon>
    </lineage>
</organism>
<feature type="domain" description="NfeD integral membrane" evidence="8">
    <location>
        <begin position="226"/>
        <end position="351"/>
    </location>
</feature>
<dbReference type="Pfam" id="PF01957">
    <property type="entry name" value="NfeD"/>
    <property type="match status" value="1"/>
</dbReference>
<dbReference type="PANTHER" id="PTHR33507:SF3">
    <property type="entry name" value="INNER MEMBRANE PROTEIN YBBJ"/>
    <property type="match status" value="1"/>
</dbReference>
<evidence type="ECO:0000259" key="9">
    <source>
        <dbReference type="Pfam" id="PF25145"/>
    </source>
</evidence>
<dbReference type="Proteomes" id="UP001597118">
    <property type="component" value="Unassembled WGS sequence"/>
</dbReference>
<keyword evidence="3 5" id="KW-1133">Transmembrane helix</keyword>
<evidence type="ECO:0000259" key="7">
    <source>
        <dbReference type="Pfam" id="PF01957"/>
    </source>
</evidence>
<comment type="subcellular location">
    <subcellularLocation>
        <location evidence="1">Membrane</location>
        <topology evidence="1">Multi-pass membrane protein</topology>
    </subcellularLocation>
</comment>
<dbReference type="Pfam" id="PF24961">
    <property type="entry name" value="NfeD_membrane"/>
    <property type="match status" value="1"/>
</dbReference>
<comment type="caution">
    <text evidence="10">The sequence shown here is derived from an EMBL/GenBank/DDBJ whole genome shotgun (WGS) entry which is preliminary data.</text>
</comment>
<keyword evidence="6" id="KW-0732">Signal</keyword>
<feature type="transmembrane region" description="Helical" evidence="5">
    <location>
        <begin position="299"/>
        <end position="321"/>
    </location>
</feature>
<name>A0ABW4IGA1_9SPHI</name>
<dbReference type="Pfam" id="PF25145">
    <property type="entry name" value="NfeD1b_N"/>
    <property type="match status" value="1"/>
</dbReference>
<dbReference type="EMBL" id="JBHUDG010000050">
    <property type="protein sequence ID" value="MFD1631768.1"/>
    <property type="molecule type" value="Genomic_DNA"/>
</dbReference>
<dbReference type="InterPro" id="IPR029045">
    <property type="entry name" value="ClpP/crotonase-like_dom_sf"/>
</dbReference>
<dbReference type="InterPro" id="IPR002810">
    <property type="entry name" value="NfeD-like_C"/>
</dbReference>
<dbReference type="CDD" id="cd07021">
    <property type="entry name" value="Clp_protease_NfeD_like"/>
    <property type="match status" value="1"/>
</dbReference>
<dbReference type="InterPro" id="IPR056739">
    <property type="entry name" value="NfeD_membrane"/>
</dbReference>
<dbReference type="InterPro" id="IPR056738">
    <property type="entry name" value="NfeD1b_N"/>
</dbReference>
<evidence type="ECO:0000256" key="1">
    <source>
        <dbReference type="ARBA" id="ARBA00004141"/>
    </source>
</evidence>
<evidence type="ECO:0000256" key="2">
    <source>
        <dbReference type="ARBA" id="ARBA00022692"/>
    </source>
</evidence>
<proteinExistence type="predicted"/>
<feature type="transmembrane region" description="Helical" evidence="5">
    <location>
        <begin position="333"/>
        <end position="357"/>
    </location>
</feature>
<reference evidence="11" key="1">
    <citation type="journal article" date="2019" name="Int. J. Syst. Evol. Microbiol.">
        <title>The Global Catalogue of Microorganisms (GCM) 10K type strain sequencing project: providing services to taxonomists for standard genome sequencing and annotation.</title>
        <authorList>
            <consortium name="The Broad Institute Genomics Platform"/>
            <consortium name="The Broad Institute Genome Sequencing Center for Infectious Disease"/>
            <person name="Wu L."/>
            <person name="Ma J."/>
        </authorList>
    </citation>
    <scope>NUCLEOTIDE SEQUENCE [LARGE SCALE GENOMIC DNA]</scope>
    <source>
        <strain evidence="11">CCUG 53762</strain>
    </source>
</reference>
<feature type="transmembrane region" description="Helical" evidence="5">
    <location>
        <begin position="217"/>
        <end position="240"/>
    </location>
</feature>
<feature type="domain" description="NfeD-like C-terminal" evidence="7">
    <location>
        <begin position="384"/>
        <end position="439"/>
    </location>
</feature>
<sequence length="442" mass="48625">MKRIFYLIFFLFSQTALMAQTRVYQFDIKDEINPSSWRSTKKAVSHAEEYKADILLINMNTFGGMLDYADSIRSVLLNAPMKTIVFINNNAASAGALISIACDKIYMHKGASIGAASVVNNSGEILPEKYQSYMRGLMRTTAESKGRDPKIAEGFVDPDLEIPNVKPKGKVLTFTTSEAIANNYCDGEANSVKDILIKEGIENAHIETFMPTLTDKAIGFLLLPMVSGILILLIIGGLYFELQTPGVGFPLIVSIIAALLFFAPLYLEGMAENWEIALFIIGVVLLILEIFFIPGFGIFGILGIAFMISGLALSLVLNDFFDFNVTAGERLVNAFLLVIGSIVVSITLSVIFGGSILKSKAFKRLVLQDEQNSNKGYQINKPAQELVGKVGIAKTALRPSGKIDIDDTWYEALSYDGYIEKGEEIIVNKIENYNVIVRKKDS</sequence>
<evidence type="ECO:0000256" key="4">
    <source>
        <dbReference type="ARBA" id="ARBA00023136"/>
    </source>
</evidence>
<evidence type="ECO:0000256" key="6">
    <source>
        <dbReference type="SAM" id="SignalP"/>
    </source>
</evidence>
<feature type="signal peptide" evidence="6">
    <location>
        <begin position="1"/>
        <end position="18"/>
    </location>
</feature>
<dbReference type="PANTHER" id="PTHR33507">
    <property type="entry name" value="INNER MEMBRANE PROTEIN YBBJ"/>
    <property type="match status" value="1"/>
</dbReference>
<gene>
    <name evidence="10" type="ORF">ACFSAH_17980</name>
</gene>
<dbReference type="InterPro" id="IPR052165">
    <property type="entry name" value="Membrane_assoc_protease"/>
</dbReference>
<evidence type="ECO:0000313" key="11">
    <source>
        <dbReference type="Proteomes" id="UP001597118"/>
    </source>
</evidence>
<feature type="domain" description="NfeD1b N-terminal" evidence="9">
    <location>
        <begin position="23"/>
        <end position="208"/>
    </location>
</feature>
<protein>
    <submittedName>
        <fullName evidence="10">Nodulation protein NfeD</fullName>
    </submittedName>
</protein>
<dbReference type="Gene3D" id="2.40.50.140">
    <property type="entry name" value="Nucleic acid-binding proteins"/>
    <property type="match status" value="1"/>
</dbReference>
<evidence type="ECO:0000256" key="3">
    <source>
        <dbReference type="ARBA" id="ARBA00022989"/>
    </source>
</evidence>
<dbReference type="RefSeq" id="WP_379664134.1">
    <property type="nucleotide sequence ID" value="NZ_JBHUDG010000050.1"/>
</dbReference>